<evidence type="ECO:0000313" key="8">
    <source>
        <dbReference type="Proteomes" id="UP000095350"/>
    </source>
</evidence>
<dbReference type="Proteomes" id="UP000284465">
    <property type="component" value="Unassembled WGS sequence"/>
</dbReference>
<dbReference type="Proteomes" id="UP000283513">
    <property type="component" value="Unassembled WGS sequence"/>
</dbReference>
<sequence>MMKVFICPECGWMRVVSRRKDVECFKCGNEQMTLAKVDFDAFTSMSEEERKDYANGWLYIHQKAKK</sequence>
<evidence type="ECO:0000313" key="2">
    <source>
        <dbReference type="EMBL" id="MTR85939.1"/>
    </source>
</evidence>
<dbReference type="EMBL" id="CYXZ01000010">
    <property type="protein sequence ID" value="CUN01888.1"/>
    <property type="molecule type" value="Genomic_DNA"/>
</dbReference>
<dbReference type="AlphaFoldDB" id="A0A173TKZ8"/>
<accession>A0A173TKZ8</accession>
<protein>
    <submittedName>
        <fullName evidence="2">DNA-directed RNA polymerase subunit M</fullName>
    </submittedName>
</protein>
<keyword evidence="2" id="KW-0804">Transcription</keyword>
<dbReference type="STRING" id="166486.ERS852572_01532"/>
<organism evidence="1 8">
    <name type="scientific">Roseburia intestinalis</name>
    <dbReference type="NCBI Taxonomy" id="166486"/>
    <lineage>
        <taxon>Bacteria</taxon>
        <taxon>Bacillati</taxon>
        <taxon>Bacillota</taxon>
        <taxon>Clostridia</taxon>
        <taxon>Lachnospirales</taxon>
        <taxon>Lachnospiraceae</taxon>
        <taxon>Roseburia</taxon>
    </lineage>
</organism>
<evidence type="ECO:0000313" key="4">
    <source>
        <dbReference type="EMBL" id="RHA70318.1"/>
    </source>
</evidence>
<dbReference type="EMBL" id="QRQN01000006">
    <property type="protein sequence ID" value="RHN09704.1"/>
    <property type="molecule type" value="Genomic_DNA"/>
</dbReference>
<evidence type="ECO:0000313" key="13">
    <source>
        <dbReference type="Proteomes" id="UP000478483"/>
    </source>
</evidence>
<evidence type="ECO:0000313" key="10">
    <source>
        <dbReference type="Proteomes" id="UP000283586"/>
    </source>
</evidence>
<dbReference type="Proteomes" id="UP000478483">
    <property type="component" value="Unassembled WGS sequence"/>
</dbReference>
<name>A0A173TKZ8_9FIRM</name>
<dbReference type="GO" id="GO:0000428">
    <property type="term" value="C:DNA-directed RNA polymerase complex"/>
    <property type="evidence" value="ECO:0007669"/>
    <property type="project" value="UniProtKB-KW"/>
</dbReference>
<reference evidence="9 10" key="2">
    <citation type="submission" date="2018-08" db="EMBL/GenBank/DDBJ databases">
        <title>A genome reference for cultivated species of the human gut microbiota.</title>
        <authorList>
            <person name="Zou Y."/>
            <person name="Xue W."/>
            <person name="Luo G."/>
        </authorList>
    </citation>
    <scope>NUCLEOTIDE SEQUENCE [LARGE SCALE GENOMIC DNA]</scope>
    <source>
        <strain evidence="7 10">AF31-21AC</strain>
        <strain evidence="6 11">AM22-21LB</strain>
        <strain evidence="5 9">AM37-1AC</strain>
        <strain evidence="4 12">AM43-11</strain>
    </source>
</reference>
<dbReference type="InterPro" id="IPR029040">
    <property type="entry name" value="RPABC4/Spt4"/>
</dbReference>
<evidence type="ECO:0000313" key="6">
    <source>
        <dbReference type="EMBL" id="RHG27063.1"/>
    </source>
</evidence>
<gene>
    <name evidence="6" type="ORF">DW264_13185</name>
    <name evidence="5" type="ORF">DW856_12990</name>
    <name evidence="4" type="ORF">DW927_01310</name>
    <name evidence="7" type="ORF">DWZ31_06475</name>
    <name evidence="1" type="ORF">ERS852572_01532</name>
    <name evidence="3" type="ORF">GCK47_08880</name>
    <name evidence="2" type="ORF">GMD50_12945</name>
</gene>
<evidence type="ECO:0000313" key="7">
    <source>
        <dbReference type="EMBL" id="RHN09704.1"/>
    </source>
</evidence>
<keyword evidence="2" id="KW-0240">DNA-directed RNA polymerase</keyword>
<dbReference type="PaxDb" id="166486-ERS852572_01532"/>
<dbReference type="EMBL" id="QSHO01000011">
    <property type="protein sequence ID" value="RHC15991.1"/>
    <property type="molecule type" value="Genomic_DNA"/>
</dbReference>
<reference evidence="3 14" key="4">
    <citation type="submission" date="2019-10" db="EMBL/GenBank/DDBJ databases">
        <title>Roseburia spp. ameliorate alcoholic fatty liver via restoration of gut barrier function.</title>
        <authorList>
            <person name="Seo B."/>
            <person name="Ko G."/>
        </authorList>
    </citation>
    <scope>NUCLEOTIDE SEQUENCE [LARGE SCALE GENOMIC DNA]</scope>
    <source>
        <strain evidence="3 14">SNUG30017</strain>
    </source>
</reference>
<dbReference type="EMBL" id="WNAJ01000016">
    <property type="protein sequence ID" value="MTR85939.1"/>
    <property type="molecule type" value="Genomic_DNA"/>
</dbReference>
<dbReference type="RefSeq" id="WP_006855882.1">
    <property type="nucleotide sequence ID" value="NZ_CABIYH010000010.1"/>
</dbReference>
<dbReference type="OrthoDB" id="1770358at2"/>
<dbReference type="Proteomes" id="UP000479531">
    <property type="component" value="Unassembled WGS sequence"/>
</dbReference>
<dbReference type="SUPFAM" id="SSF63393">
    <property type="entry name" value="RNA polymerase subunits"/>
    <property type="match status" value="1"/>
</dbReference>
<dbReference type="Proteomes" id="UP000283586">
    <property type="component" value="Unassembled WGS sequence"/>
</dbReference>
<evidence type="ECO:0000313" key="5">
    <source>
        <dbReference type="EMBL" id="RHC15991.1"/>
    </source>
</evidence>
<evidence type="ECO:0000313" key="11">
    <source>
        <dbReference type="Proteomes" id="UP000284051"/>
    </source>
</evidence>
<dbReference type="EMBL" id="WGGT01000009">
    <property type="protein sequence ID" value="MVQ45817.1"/>
    <property type="molecule type" value="Genomic_DNA"/>
</dbReference>
<evidence type="ECO:0000313" key="12">
    <source>
        <dbReference type="Proteomes" id="UP000284465"/>
    </source>
</evidence>
<evidence type="ECO:0000313" key="14">
    <source>
        <dbReference type="Proteomes" id="UP000479531"/>
    </source>
</evidence>
<dbReference type="Proteomes" id="UP000284051">
    <property type="component" value="Unassembled WGS sequence"/>
</dbReference>
<evidence type="ECO:0000313" key="3">
    <source>
        <dbReference type="EMBL" id="MVQ45817.1"/>
    </source>
</evidence>
<proteinExistence type="predicted"/>
<reference evidence="2 13" key="3">
    <citation type="journal article" date="2019" name="Nat. Med.">
        <title>A library of human gut bacterial isolates paired with longitudinal multiomics data enables mechanistic microbiome research.</title>
        <authorList>
            <person name="Poyet M."/>
            <person name="Groussin M."/>
            <person name="Gibbons S.M."/>
            <person name="Avila-Pacheco J."/>
            <person name="Jiang X."/>
            <person name="Kearney S.M."/>
            <person name="Perrotta A.R."/>
            <person name="Berdy B."/>
            <person name="Zhao S."/>
            <person name="Lieberman T.D."/>
            <person name="Swanson P.K."/>
            <person name="Smith M."/>
            <person name="Roesemann S."/>
            <person name="Alexander J.E."/>
            <person name="Rich S.A."/>
            <person name="Livny J."/>
            <person name="Vlamakis H."/>
            <person name="Clish C."/>
            <person name="Bullock K."/>
            <person name="Deik A."/>
            <person name="Scott J."/>
            <person name="Pierce K.A."/>
            <person name="Xavier R.J."/>
            <person name="Alm E.J."/>
        </authorList>
    </citation>
    <scope>NUCLEOTIDE SEQUENCE [LARGE SCALE GENOMIC DNA]</scope>
    <source>
        <strain evidence="2 13">BIOML-A1</strain>
    </source>
</reference>
<dbReference type="GeneID" id="61434451"/>
<evidence type="ECO:0000313" key="9">
    <source>
        <dbReference type="Proteomes" id="UP000283513"/>
    </source>
</evidence>
<dbReference type="EMBL" id="QSFP01000001">
    <property type="protein sequence ID" value="RHA70318.1"/>
    <property type="molecule type" value="Genomic_DNA"/>
</dbReference>
<dbReference type="Proteomes" id="UP000095350">
    <property type="component" value="Unassembled WGS sequence"/>
</dbReference>
<reference evidence="1 8" key="1">
    <citation type="submission" date="2015-09" db="EMBL/GenBank/DDBJ databases">
        <authorList>
            <consortium name="Pathogen Informatics"/>
        </authorList>
    </citation>
    <scope>NUCLEOTIDE SEQUENCE [LARGE SCALE GENOMIC DNA]</scope>
    <source>
        <strain evidence="1 8">2789STDY5834960</strain>
    </source>
</reference>
<dbReference type="EMBL" id="QRID01000013">
    <property type="protein sequence ID" value="RHG27063.1"/>
    <property type="molecule type" value="Genomic_DNA"/>
</dbReference>
<evidence type="ECO:0000313" key="1">
    <source>
        <dbReference type="EMBL" id="CUN01888.1"/>
    </source>
</evidence>